<dbReference type="Pfam" id="PF11901">
    <property type="entry name" value="DM9"/>
    <property type="match status" value="1"/>
</dbReference>
<dbReference type="EMBL" id="OU895877">
    <property type="protein sequence ID" value="CAG9798998.1"/>
    <property type="molecule type" value="Genomic_DNA"/>
</dbReference>
<name>A0A9N9RLP8_9DIPT</name>
<sequence length="146" mass="16537">MKDEIPFWVTFDGVNLPKNAVVGGKYKGQKVFIGRAHHEGSLTPGMVLENEKVLVIPWGCVSNRKDDFEILCSEGDANWAIADSGSYPQNAFRCGYSEVYSEPLYVGRYKYEESLVCGKIQPSHQVCYIAYEEKELNSNRYEILVL</sequence>
<dbReference type="PANTHER" id="PTHR31649:SF1">
    <property type="entry name" value="FARNESOIC ACID O-METHYL TRANSFERASE DOMAIN-CONTAINING PROTEIN"/>
    <property type="match status" value="1"/>
</dbReference>
<protein>
    <submittedName>
        <fullName evidence="1">Uncharacterized protein</fullName>
    </submittedName>
</protein>
<gene>
    <name evidence="1" type="ORF">CHIRRI_LOCUS1973</name>
</gene>
<dbReference type="OrthoDB" id="2142040at2759"/>
<proteinExistence type="predicted"/>
<accession>A0A9N9RLP8</accession>
<dbReference type="InterPro" id="IPR006616">
    <property type="entry name" value="DM9_repeat"/>
</dbReference>
<evidence type="ECO:0000313" key="2">
    <source>
        <dbReference type="Proteomes" id="UP001153620"/>
    </source>
</evidence>
<dbReference type="PANTHER" id="PTHR31649">
    <property type="entry name" value="AGAP009604-PA"/>
    <property type="match status" value="1"/>
</dbReference>
<reference evidence="1" key="2">
    <citation type="submission" date="2022-10" db="EMBL/GenBank/DDBJ databases">
        <authorList>
            <consortium name="ENA_rothamsted_submissions"/>
            <consortium name="culmorum"/>
            <person name="King R."/>
        </authorList>
    </citation>
    <scope>NUCLEOTIDE SEQUENCE</scope>
</reference>
<keyword evidence="2" id="KW-1185">Reference proteome</keyword>
<dbReference type="SMART" id="SM00696">
    <property type="entry name" value="DM9"/>
    <property type="match status" value="2"/>
</dbReference>
<reference evidence="1" key="1">
    <citation type="submission" date="2022-01" db="EMBL/GenBank/DDBJ databases">
        <authorList>
            <person name="King R."/>
        </authorList>
    </citation>
    <scope>NUCLEOTIDE SEQUENCE</scope>
</reference>
<organism evidence="1 2">
    <name type="scientific">Chironomus riparius</name>
    <dbReference type="NCBI Taxonomy" id="315576"/>
    <lineage>
        <taxon>Eukaryota</taxon>
        <taxon>Metazoa</taxon>
        <taxon>Ecdysozoa</taxon>
        <taxon>Arthropoda</taxon>
        <taxon>Hexapoda</taxon>
        <taxon>Insecta</taxon>
        <taxon>Pterygota</taxon>
        <taxon>Neoptera</taxon>
        <taxon>Endopterygota</taxon>
        <taxon>Diptera</taxon>
        <taxon>Nematocera</taxon>
        <taxon>Chironomoidea</taxon>
        <taxon>Chironomidae</taxon>
        <taxon>Chironominae</taxon>
        <taxon>Chironomus</taxon>
    </lineage>
</organism>
<dbReference type="Proteomes" id="UP001153620">
    <property type="component" value="Chromosome 1"/>
</dbReference>
<evidence type="ECO:0000313" key="1">
    <source>
        <dbReference type="EMBL" id="CAG9798998.1"/>
    </source>
</evidence>
<dbReference type="AlphaFoldDB" id="A0A9N9RLP8"/>